<evidence type="ECO:0000313" key="10">
    <source>
        <dbReference type="EMBL" id="TFE89309.1"/>
    </source>
</evidence>
<dbReference type="Pfam" id="PF01061">
    <property type="entry name" value="ABC2_membrane"/>
    <property type="match status" value="1"/>
</dbReference>
<comment type="subcellular location">
    <subcellularLocation>
        <location evidence="1 8">Cell membrane</location>
        <topology evidence="1 8">Multi-pass membrane protein</topology>
    </subcellularLocation>
</comment>
<comment type="similarity">
    <text evidence="2 8">Belongs to the ABC-2 integral membrane protein family.</text>
</comment>
<feature type="transmembrane region" description="Helical" evidence="8">
    <location>
        <begin position="70"/>
        <end position="86"/>
    </location>
</feature>
<keyword evidence="6 8" id="KW-1133">Transmembrane helix</keyword>
<dbReference type="Proteomes" id="UP000298246">
    <property type="component" value="Unassembled WGS sequence"/>
</dbReference>
<name>A0A4Y8Q7H3_9BACL</name>
<evidence type="ECO:0000256" key="5">
    <source>
        <dbReference type="ARBA" id="ARBA00022692"/>
    </source>
</evidence>
<feature type="transmembrane region" description="Helical" evidence="8">
    <location>
        <begin position="36"/>
        <end position="58"/>
    </location>
</feature>
<dbReference type="PANTHER" id="PTHR30413">
    <property type="entry name" value="INNER MEMBRANE TRANSPORT PERMEASE"/>
    <property type="match status" value="1"/>
</dbReference>
<organism evidence="10 11">
    <name type="scientific">Paenibacillus athensensis</name>
    <dbReference type="NCBI Taxonomy" id="1967502"/>
    <lineage>
        <taxon>Bacteria</taxon>
        <taxon>Bacillati</taxon>
        <taxon>Bacillota</taxon>
        <taxon>Bacilli</taxon>
        <taxon>Bacillales</taxon>
        <taxon>Paenibacillaceae</taxon>
        <taxon>Paenibacillus</taxon>
    </lineage>
</organism>
<keyword evidence="11" id="KW-1185">Reference proteome</keyword>
<evidence type="ECO:0000256" key="1">
    <source>
        <dbReference type="ARBA" id="ARBA00004651"/>
    </source>
</evidence>
<comment type="caution">
    <text evidence="10">The sequence shown here is derived from an EMBL/GenBank/DDBJ whole genome shotgun (WGS) entry which is preliminary data.</text>
</comment>
<dbReference type="PANTHER" id="PTHR30413:SF10">
    <property type="entry name" value="CAPSULE POLYSACCHARIDE EXPORT INNER-MEMBRANE PROTEIN CTRC"/>
    <property type="match status" value="1"/>
</dbReference>
<keyword evidence="5 8" id="KW-0812">Transmembrane</keyword>
<evidence type="ECO:0000259" key="9">
    <source>
        <dbReference type="PROSITE" id="PS51012"/>
    </source>
</evidence>
<dbReference type="InterPro" id="IPR013525">
    <property type="entry name" value="ABC2_TM"/>
</dbReference>
<protein>
    <recommendedName>
        <fullName evidence="8">Transport permease protein</fullName>
    </recommendedName>
</protein>
<keyword evidence="3 8" id="KW-0813">Transport</keyword>
<keyword evidence="4 8" id="KW-1003">Cell membrane</keyword>
<dbReference type="EMBL" id="MYFO01000007">
    <property type="protein sequence ID" value="TFE89309.1"/>
    <property type="molecule type" value="Genomic_DNA"/>
</dbReference>
<keyword evidence="7 8" id="KW-0472">Membrane</keyword>
<feature type="transmembrane region" description="Helical" evidence="8">
    <location>
        <begin position="182"/>
        <end position="200"/>
    </location>
</feature>
<evidence type="ECO:0000256" key="7">
    <source>
        <dbReference type="ARBA" id="ARBA00023136"/>
    </source>
</evidence>
<gene>
    <name evidence="10" type="ORF">B5M42_07590</name>
</gene>
<feature type="transmembrane region" description="Helical" evidence="8">
    <location>
        <begin position="152"/>
        <end position="175"/>
    </location>
</feature>
<dbReference type="AlphaFoldDB" id="A0A4Y8Q7H3"/>
<evidence type="ECO:0000256" key="4">
    <source>
        <dbReference type="ARBA" id="ARBA00022475"/>
    </source>
</evidence>
<proteinExistence type="inferred from homology"/>
<evidence type="ECO:0000256" key="3">
    <source>
        <dbReference type="ARBA" id="ARBA00022448"/>
    </source>
</evidence>
<reference evidence="10 11" key="1">
    <citation type="submission" date="2017-03" db="EMBL/GenBank/DDBJ databases">
        <title>Isolation of Levoglucosan Utilizing Bacteria.</title>
        <authorList>
            <person name="Arya A.S."/>
        </authorList>
    </citation>
    <scope>NUCLEOTIDE SEQUENCE [LARGE SCALE GENOMIC DNA]</scope>
    <source>
        <strain evidence="10 11">MEC069</strain>
    </source>
</reference>
<accession>A0A4Y8Q7H3</accession>
<feature type="domain" description="ABC transmembrane type-2" evidence="9">
    <location>
        <begin position="38"/>
        <end position="261"/>
    </location>
</feature>
<dbReference type="PROSITE" id="PS51012">
    <property type="entry name" value="ABC_TM2"/>
    <property type="match status" value="1"/>
</dbReference>
<dbReference type="InterPro" id="IPR047817">
    <property type="entry name" value="ABC2_TM_bact-type"/>
</dbReference>
<dbReference type="OrthoDB" id="9794365at2"/>
<evidence type="ECO:0000256" key="6">
    <source>
        <dbReference type="ARBA" id="ARBA00022989"/>
    </source>
</evidence>
<dbReference type="GO" id="GO:0140359">
    <property type="term" value="F:ABC-type transporter activity"/>
    <property type="evidence" value="ECO:0007669"/>
    <property type="project" value="InterPro"/>
</dbReference>
<sequence length="269" mass="32148">MSKVRELCQFFIDLFRVRRLIFDLARKDFRSKYAGNYFGIVWAFLQPTISILIFWFIFQVGFKSTPIDNFPFILWLCGAMIPWFFFSDGLQTATYSISENSYLVKKVVFRVSMLPLIKIISAFFVHLFFIVFLIAMFALYGYYPDVYDFQLIYYLFALFVLLMSLSWITSTLVIFLKDVGQIVAMLIQFGFWLTPIFYSLETVPQKFHFLYTFNPVYYITKGYRDSLIYHRWFWQDMQQTCVFWLITAVLMLIGIVLFKKLKPHFADVI</sequence>
<dbReference type="GO" id="GO:0005886">
    <property type="term" value="C:plasma membrane"/>
    <property type="evidence" value="ECO:0007669"/>
    <property type="project" value="UniProtKB-SubCell"/>
</dbReference>
<feature type="transmembrane region" description="Helical" evidence="8">
    <location>
        <begin position="107"/>
        <end position="140"/>
    </location>
</feature>
<dbReference type="RefSeq" id="WP_134751373.1">
    <property type="nucleotide sequence ID" value="NZ_MYFO02000005.1"/>
</dbReference>
<evidence type="ECO:0000256" key="8">
    <source>
        <dbReference type="RuleBase" id="RU361157"/>
    </source>
</evidence>
<evidence type="ECO:0000256" key="2">
    <source>
        <dbReference type="ARBA" id="ARBA00007783"/>
    </source>
</evidence>
<dbReference type="GO" id="GO:0015920">
    <property type="term" value="P:lipopolysaccharide transport"/>
    <property type="evidence" value="ECO:0007669"/>
    <property type="project" value="TreeGrafter"/>
</dbReference>
<evidence type="ECO:0000313" key="11">
    <source>
        <dbReference type="Proteomes" id="UP000298246"/>
    </source>
</evidence>
<feature type="transmembrane region" description="Helical" evidence="8">
    <location>
        <begin position="237"/>
        <end position="258"/>
    </location>
</feature>